<dbReference type="Gene3D" id="2.40.160.130">
    <property type="entry name" value="Capsule assembly protein Wzi"/>
    <property type="match status" value="1"/>
</dbReference>
<dbReference type="EMBL" id="JBHUPA010000029">
    <property type="protein sequence ID" value="MFD2965336.1"/>
    <property type="molecule type" value="Genomic_DNA"/>
</dbReference>
<protein>
    <submittedName>
        <fullName evidence="1">Capsule assembly Wzi family protein</fullName>
    </submittedName>
</protein>
<organism evidence="1 2">
    <name type="scientific">Olivibacter jilunii</name>
    <dbReference type="NCBI Taxonomy" id="985016"/>
    <lineage>
        <taxon>Bacteria</taxon>
        <taxon>Pseudomonadati</taxon>
        <taxon>Bacteroidota</taxon>
        <taxon>Sphingobacteriia</taxon>
        <taxon>Sphingobacteriales</taxon>
        <taxon>Sphingobacteriaceae</taxon>
        <taxon>Olivibacter</taxon>
    </lineage>
</organism>
<evidence type="ECO:0000313" key="1">
    <source>
        <dbReference type="EMBL" id="MFD2965336.1"/>
    </source>
</evidence>
<dbReference type="InterPro" id="IPR038636">
    <property type="entry name" value="Wzi_sf"/>
</dbReference>
<dbReference type="Pfam" id="PF14052">
    <property type="entry name" value="Caps_assemb_Wzi"/>
    <property type="match status" value="1"/>
</dbReference>
<comment type="caution">
    <text evidence="1">The sequence shown here is derived from an EMBL/GenBank/DDBJ whole genome shotgun (WGS) entry which is preliminary data.</text>
</comment>
<name>A0ABW6BBD9_9SPHI</name>
<dbReference type="InterPro" id="IPR026950">
    <property type="entry name" value="Caps_assemb_Wzi"/>
</dbReference>
<proteinExistence type="predicted"/>
<evidence type="ECO:0000313" key="2">
    <source>
        <dbReference type="Proteomes" id="UP001597560"/>
    </source>
</evidence>
<dbReference type="Proteomes" id="UP001597560">
    <property type="component" value="Unassembled WGS sequence"/>
</dbReference>
<gene>
    <name evidence="1" type="ORF">ACFS6J_26280</name>
</gene>
<accession>A0ABW6BBD9</accession>
<dbReference type="RefSeq" id="WP_377613312.1">
    <property type="nucleotide sequence ID" value="NZ_JBHUPA010000029.1"/>
</dbReference>
<reference evidence="2" key="1">
    <citation type="journal article" date="2019" name="Int. J. Syst. Evol. Microbiol.">
        <title>The Global Catalogue of Microorganisms (GCM) 10K type strain sequencing project: providing services to taxonomists for standard genome sequencing and annotation.</title>
        <authorList>
            <consortium name="The Broad Institute Genomics Platform"/>
            <consortium name="The Broad Institute Genome Sequencing Center for Infectious Disease"/>
            <person name="Wu L."/>
            <person name="Ma J."/>
        </authorList>
    </citation>
    <scope>NUCLEOTIDE SEQUENCE [LARGE SCALE GENOMIC DNA]</scope>
    <source>
        <strain evidence="2">KCTC 23098</strain>
    </source>
</reference>
<sequence length="568" mass="65282">MSINQAKLFFLFVLIWWRGMLSAQVLPVGTPEMEDYYRRLQLIGKIDSSLSFTVRPLTQQSLHRSPFFPDEHLTSINSTNHFDNQLTVQVMPLITKLQYTSSFPSGWNDGAMIPTVGPQSYLSAGIFAHYKWISVQLQPEFVSAANKGYTGFHGDTEASWELWYYYANMIDMPERFGSGNYTRILPGQSSVRFNYNKLSFGLSTENIWWGPGRRNSLLMSNTAPGFPHLTFNTTAPLQSPIGSFEGQVVAGRLSGSGYPPTDIADPNRYGQYYAPKSNDWRYFSGFIISYQPRWLTGLSVGASRTFVINKSDMGNGLGDVLPFFGSRNKKNVNAPGDDRTGEQYKKRDEYKSVFARWVMPQGKLEFYVEYGRNDPGWDSRDRFVEMDHTRAYIFGFRKLVPISEMDEEYIDVGLELTQLDGTRTSTVRSSPTWYTSNMVRHGYTHLGQVLGAGIGPAGSLQSLNVAWVKRLKKIGIQLERQEHQLDFFYDAVYNDSDFRKNWVDVSLRLDGAWDYKRFVFFGNLWFIKALNYQYDLEDVPNATRNDFWNFIPKDKFNFQGNLGVMYRF</sequence>
<keyword evidence="2" id="KW-1185">Reference proteome</keyword>